<keyword evidence="10" id="KW-1185">Reference proteome</keyword>
<proteinExistence type="inferred from homology"/>
<comment type="caution">
    <text evidence="9">The sequence shown here is derived from an EMBL/GenBank/DDBJ whole genome shotgun (WGS) entry which is preliminary data.</text>
</comment>
<dbReference type="InterPro" id="IPR017853">
    <property type="entry name" value="GH"/>
</dbReference>
<evidence type="ECO:0000259" key="8">
    <source>
        <dbReference type="SMART" id="SM01217"/>
    </source>
</evidence>
<dbReference type="InterPro" id="IPR051915">
    <property type="entry name" value="Cellulose_Degrad_GH3"/>
</dbReference>
<evidence type="ECO:0000313" key="10">
    <source>
        <dbReference type="Proteomes" id="UP001140094"/>
    </source>
</evidence>
<keyword evidence="5" id="KW-0378">Hydrolase</keyword>
<evidence type="ECO:0000256" key="5">
    <source>
        <dbReference type="ARBA" id="ARBA00022801"/>
    </source>
</evidence>
<dbReference type="Pfam" id="PF14310">
    <property type="entry name" value="Fn3-like"/>
    <property type="match status" value="1"/>
</dbReference>
<evidence type="ECO:0000256" key="3">
    <source>
        <dbReference type="ARBA" id="ARBA00012744"/>
    </source>
</evidence>
<feature type="compositionally biased region" description="Pro residues" evidence="7">
    <location>
        <begin position="103"/>
        <end position="119"/>
    </location>
</feature>
<dbReference type="InterPro" id="IPR026891">
    <property type="entry name" value="Fn3-like"/>
</dbReference>
<evidence type="ECO:0000256" key="4">
    <source>
        <dbReference type="ARBA" id="ARBA00022729"/>
    </source>
</evidence>
<feature type="compositionally biased region" description="Pro residues" evidence="7">
    <location>
        <begin position="146"/>
        <end position="197"/>
    </location>
</feature>
<dbReference type="Gene3D" id="2.60.40.10">
    <property type="entry name" value="Immunoglobulins"/>
    <property type="match status" value="1"/>
</dbReference>
<organism evidence="9 10">
    <name type="scientific">Coemansia guatemalensis</name>
    <dbReference type="NCBI Taxonomy" id="2761395"/>
    <lineage>
        <taxon>Eukaryota</taxon>
        <taxon>Fungi</taxon>
        <taxon>Fungi incertae sedis</taxon>
        <taxon>Zoopagomycota</taxon>
        <taxon>Kickxellomycotina</taxon>
        <taxon>Kickxellomycetes</taxon>
        <taxon>Kickxellales</taxon>
        <taxon>Kickxellaceae</taxon>
        <taxon>Coemansia</taxon>
    </lineage>
</organism>
<dbReference type="PANTHER" id="PTHR30620:SF16">
    <property type="entry name" value="LYSOSOMAL BETA GLUCOSIDASE"/>
    <property type="match status" value="1"/>
</dbReference>
<sequence length="1090" mass="115399">SPTSQSRTCCPIPGCPSASICYPVSPSSESQTDCGYYPVAPTSQSNNYLSYDRPGYYPQQEPYNPYGYAQPTLYETAPYYREGGQEPYSRAYPNFYETVQPPAVIPPTGPQVQPVPPIATLPTGPQIQPVPPVPTLPTGPQIQPVPTRPPRPTGPQIQPPRPSTTPVPPPPSFTEPPHPATTPVPPPPSFTEPPQQPRPTELRIQPGRAAPFGQQWMDDMRDADENTARETLYNPGGFGVRMAATSQERPEVGEDSSSATAGATTVVSRRDGEVASASTAGEGVETEFAESLDAWERLQRATKTSGLPELLQQTAAPVADIPVPKTEAPVAGRAAQGLRLDPFRTGGVDAYAAKDLGALGSDAPGRISEEVWRVVESLTDEEKAGQMTQVHVSQLVGHDGQLNATAVEFWIDTMKAGAVVGTPGGGRGGQFAWYSAQALANVTNAVQRVARARGSRVPLLWALDTERGAGTAKHAAMFPGGVGLAATFDAEHAYTAARISAKDARAGGCAWVLAPGAGVAVDKRDAQAARGFGEDPVLASVMVSHAVRGCQGDYKSDRARAASCVRGFIGAGARHISDAQLAEYHVPPFAAAVNAGAASLMLADGSVNGEALAASPFYQRRLLRDQLRFRGLLLAGPRAAAPALASHVHSAADTRDAVFLALNNTSVDVGEDAADPEFARAALALVQSGRLSTSRLTESAARVVQLKRDLGLFDHPFADPQLAGLVGARPDVDAARNAVRQSLTLLKNTGHVLPLAPADRVLFVGPHLNSTALLAGSAWGAFDDAIFEGAAESVMAAVRRVAGSGAPVAYHRGFRLDAPETPDFDQLVHLARQADKIVVALGEGPTSGSGSAPLGELALDAHQIDLVKRLHTATNRPIVALLVSGRPRLLKEAGDIASAVLNAYVPGVHAAQPIAEALYGKFSPSGRLPVTYPRYESQALDTIWQGVGTNYSPAWPFGFGLGYSKLSYSNITLTGEAGTNGTHHQLRPGKPLTVKVTVHNEGPYDHHESVLLYTTQAFRTGYEPEHYRLRHFDKVFLKPGTATEVAFSLTAEELAYVNRDLTRVIDPSSITITINALAPNERSATVNLLA</sequence>
<dbReference type="GO" id="GO:0009251">
    <property type="term" value="P:glucan catabolic process"/>
    <property type="evidence" value="ECO:0007669"/>
    <property type="project" value="TreeGrafter"/>
</dbReference>
<evidence type="ECO:0000256" key="7">
    <source>
        <dbReference type="SAM" id="MobiDB-lite"/>
    </source>
</evidence>
<dbReference type="SMART" id="SM01217">
    <property type="entry name" value="Fn3_like"/>
    <property type="match status" value="1"/>
</dbReference>
<dbReference type="Proteomes" id="UP001140094">
    <property type="component" value="Unassembled WGS sequence"/>
</dbReference>
<dbReference type="SUPFAM" id="SSF51445">
    <property type="entry name" value="(Trans)glycosidases"/>
    <property type="match status" value="1"/>
</dbReference>
<reference evidence="9" key="1">
    <citation type="submission" date="2022-07" db="EMBL/GenBank/DDBJ databases">
        <title>Phylogenomic reconstructions and comparative analyses of Kickxellomycotina fungi.</title>
        <authorList>
            <person name="Reynolds N.K."/>
            <person name="Stajich J.E."/>
            <person name="Barry K."/>
            <person name="Grigoriev I.V."/>
            <person name="Crous P."/>
            <person name="Smith M.E."/>
        </authorList>
    </citation>
    <scope>NUCLEOTIDE SEQUENCE</scope>
    <source>
        <strain evidence="9">NRRL 1565</strain>
    </source>
</reference>
<keyword evidence="6" id="KW-0326">Glycosidase</keyword>
<dbReference type="OrthoDB" id="416222at2759"/>
<dbReference type="Pfam" id="PF01915">
    <property type="entry name" value="Glyco_hydro_3_C"/>
    <property type="match status" value="1"/>
</dbReference>
<dbReference type="SUPFAM" id="SSF52279">
    <property type="entry name" value="Beta-D-glucan exohydrolase, C-terminal domain"/>
    <property type="match status" value="1"/>
</dbReference>
<feature type="region of interest" description="Disordered" evidence="7">
    <location>
        <begin position="50"/>
        <end position="69"/>
    </location>
</feature>
<keyword evidence="4" id="KW-0732">Signal</keyword>
<name>A0A9W8HWB9_9FUNG</name>
<comment type="similarity">
    <text evidence="2">Belongs to the glycosyl hydrolase 3 family.</text>
</comment>
<dbReference type="InterPro" id="IPR002772">
    <property type="entry name" value="Glyco_hydro_3_C"/>
</dbReference>
<feature type="region of interest" description="Disordered" evidence="7">
    <location>
        <begin position="102"/>
        <end position="214"/>
    </location>
</feature>
<comment type="catalytic activity">
    <reaction evidence="1">
        <text>Hydrolysis of terminal, non-reducing beta-D-glucosyl residues with release of beta-D-glucose.</text>
        <dbReference type="EC" id="3.2.1.21"/>
    </reaction>
</comment>
<accession>A0A9W8HWB9</accession>
<evidence type="ECO:0000256" key="1">
    <source>
        <dbReference type="ARBA" id="ARBA00000448"/>
    </source>
</evidence>
<gene>
    <name evidence="9" type="ORF">H4R20_005079</name>
</gene>
<dbReference type="Pfam" id="PF00933">
    <property type="entry name" value="Glyco_hydro_3"/>
    <property type="match status" value="1"/>
</dbReference>
<dbReference type="Gene3D" id="3.40.50.1700">
    <property type="entry name" value="Glycoside hydrolase family 3 C-terminal domain"/>
    <property type="match status" value="1"/>
</dbReference>
<dbReference type="Gene3D" id="3.20.20.300">
    <property type="entry name" value="Glycoside hydrolase, family 3, N-terminal domain"/>
    <property type="match status" value="1"/>
</dbReference>
<feature type="compositionally biased region" description="Pro residues" evidence="7">
    <location>
        <begin position="128"/>
        <end position="137"/>
    </location>
</feature>
<feature type="non-terminal residue" evidence="9">
    <location>
        <position position="1"/>
    </location>
</feature>
<dbReference type="InterPro" id="IPR013783">
    <property type="entry name" value="Ig-like_fold"/>
</dbReference>
<evidence type="ECO:0000256" key="6">
    <source>
        <dbReference type="ARBA" id="ARBA00023295"/>
    </source>
</evidence>
<dbReference type="EC" id="3.2.1.21" evidence="3"/>
<evidence type="ECO:0000256" key="2">
    <source>
        <dbReference type="ARBA" id="ARBA00005336"/>
    </source>
</evidence>
<feature type="domain" description="Fibronectin type III-like" evidence="8">
    <location>
        <begin position="1008"/>
        <end position="1078"/>
    </location>
</feature>
<dbReference type="InterPro" id="IPR036881">
    <property type="entry name" value="Glyco_hydro_3_C_sf"/>
</dbReference>
<dbReference type="EMBL" id="JANBUO010001556">
    <property type="protein sequence ID" value="KAJ2797743.1"/>
    <property type="molecule type" value="Genomic_DNA"/>
</dbReference>
<dbReference type="GO" id="GO:0008422">
    <property type="term" value="F:beta-glucosidase activity"/>
    <property type="evidence" value="ECO:0007669"/>
    <property type="project" value="UniProtKB-EC"/>
</dbReference>
<evidence type="ECO:0000313" key="9">
    <source>
        <dbReference type="EMBL" id="KAJ2797743.1"/>
    </source>
</evidence>
<dbReference type="AlphaFoldDB" id="A0A9W8HWB9"/>
<dbReference type="PANTHER" id="PTHR30620">
    <property type="entry name" value="PERIPLASMIC BETA-GLUCOSIDASE-RELATED"/>
    <property type="match status" value="1"/>
</dbReference>
<protein>
    <recommendedName>
        <fullName evidence="3">beta-glucosidase</fullName>
        <ecNumber evidence="3">3.2.1.21</ecNumber>
    </recommendedName>
</protein>
<dbReference type="InterPro" id="IPR001764">
    <property type="entry name" value="Glyco_hydro_3_N"/>
</dbReference>
<dbReference type="InterPro" id="IPR036962">
    <property type="entry name" value="Glyco_hydro_3_N_sf"/>
</dbReference>
<dbReference type="PRINTS" id="PR00133">
    <property type="entry name" value="GLHYDRLASE3"/>
</dbReference>